<proteinExistence type="predicted"/>
<dbReference type="Proteomes" id="UP000886523">
    <property type="component" value="Unassembled WGS sequence"/>
</dbReference>
<accession>A0A9P6AJH6</accession>
<dbReference type="EMBL" id="MU129096">
    <property type="protein sequence ID" value="KAF9506863.1"/>
    <property type="molecule type" value="Genomic_DNA"/>
</dbReference>
<dbReference type="AlphaFoldDB" id="A0A9P6AJH6"/>
<sequence length="143" mass="16420">MAEASELVNWFNNHSFALHILFKEQHSMPDFHDEVLTLIRAVLTQWATHVVSFNQLLKVGLPMKLAVIKWRDDILKAADTMAATISKVNQIIKTIEDIRFWEKLRQITSHLEPLAIAINVCQGSHMRIDMVALVFGQLNQLFT</sequence>
<reference evidence="1" key="1">
    <citation type="journal article" date="2020" name="Nat. Commun.">
        <title>Large-scale genome sequencing of mycorrhizal fungi provides insights into the early evolution of symbiotic traits.</title>
        <authorList>
            <person name="Miyauchi S."/>
            <person name="Kiss E."/>
            <person name="Kuo A."/>
            <person name="Drula E."/>
            <person name="Kohler A."/>
            <person name="Sanchez-Garcia M."/>
            <person name="Morin E."/>
            <person name="Andreopoulos B."/>
            <person name="Barry K.W."/>
            <person name="Bonito G."/>
            <person name="Buee M."/>
            <person name="Carver A."/>
            <person name="Chen C."/>
            <person name="Cichocki N."/>
            <person name="Clum A."/>
            <person name="Culley D."/>
            <person name="Crous P.W."/>
            <person name="Fauchery L."/>
            <person name="Girlanda M."/>
            <person name="Hayes R.D."/>
            <person name="Keri Z."/>
            <person name="LaButti K."/>
            <person name="Lipzen A."/>
            <person name="Lombard V."/>
            <person name="Magnuson J."/>
            <person name="Maillard F."/>
            <person name="Murat C."/>
            <person name="Nolan M."/>
            <person name="Ohm R.A."/>
            <person name="Pangilinan J."/>
            <person name="Pereira M.F."/>
            <person name="Perotto S."/>
            <person name="Peter M."/>
            <person name="Pfister S."/>
            <person name="Riley R."/>
            <person name="Sitrit Y."/>
            <person name="Stielow J.B."/>
            <person name="Szollosi G."/>
            <person name="Zifcakova L."/>
            <person name="Stursova M."/>
            <person name="Spatafora J.W."/>
            <person name="Tedersoo L."/>
            <person name="Vaario L.M."/>
            <person name="Yamada A."/>
            <person name="Yan M."/>
            <person name="Wang P."/>
            <person name="Xu J."/>
            <person name="Bruns T."/>
            <person name="Baldrian P."/>
            <person name="Vilgalys R."/>
            <person name="Dunand C."/>
            <person name="Henrissat B."/>
            <person name="Grigoriev I.V."/>
            <person name="Hibbett D."/>
            <person name="Nagy L.G."/>
            <person name="Martin F.M."/>
        </authorList>
    </citation>
    <scope>NUCLEOTIDE SEQUENCE</scope>
    <source>
        <strain evidence="1">UP504</strain>
    </source>
</reference>
<comment type="caution">
    <text evidence="1">The sequence shown here is derived from an EMBL/GenBank/DDBJ whole genome shotgun (WGS) entry which is preliminary data.</text>
</comment>
<gene>
    <name evidence="1" type="ORF">BS47DRAFT_1245069</name>
</gene>
<name>A0A9P6AJH6_9AGAM</name>
<protein>
    <submittedName>
        <fullName evidence="1">Uncharacterized protein</fullName>
    </submittedName>
</protein>
<keyword evidence="2" id="KW-1185">Reference proteome</keyword>
<feature type="non-terminal residue" evidence="1">
    <location>
        <position position="143"/>
    </location>
</feature>
<dbReference type="OrthoDB" id="2423954at2759"/>
<evidence type="ECO:0000313" key="1">
    <source>
        <dbReference type="EMBL" id="KAF9506863.1"/>
    </source>
</evidence>
<organism evidence="1 2">
    <name type="scientific">Hydnum rufescens UP504</name>
    <dbReference type="NCBI Taxonomy" id="1448309"/>
    <lineage>
        <taxon>Eukaryota</taxon>
        <taxon>Fungi</taxon>
        <taxon>Dikarya</taxon>
        <taxon>Basidiomycota</taxon>
        <taxon>Agaricomycotina</taxon>
        <taxon>Agaricomycetes</taxon>
        <taxon>Cantharellales</taxon>
        <taxon>Hydnaceae</taxon>
        <taxon>Hydnum</taxon>
    </lineage>
</organism>
<evidence type="ECO:0000313" key="2">
    <source>
        <dbReference type="Proteomes" id="UP000886523"/>
    </source>
</evidence>